<sequence>MKTSKFVAGLVILGLAVLILIGMVKFASVLGFLMFYPYIVQQVAGYGLNQYLAQAIGVVVGAALWFVVLKLFFAWREKKRMLGFGILIGFYVLHLLVMFILPGDALVHPMTGERQFCAVNKLTGRIERFETEQFDRFGEKAKECTLDQIEKFEREKLFAEGENLEVPLGTVRKGFISPVTGAPLFYFCEDASNLPHFYVASGYCPWGDQLQAVTKEVLQKYEKIKSEAAVVSLPTTPIVTVQEKEAVPEKGWFWGFRERTETEVLFWVLCVMAVVGLLIPCSNMLFGCASDAAGLVGTVMSVGVWLFLCVLYANCALFLLETETPQAIAYVLTVFVHTVSLYAYALIVKALFDLQY</sequence>
<feature type="transmembrane region" description="Helical" evidence="1">
    <location>
        <begin position="6"/>
        <end position="39"/>
    </location>
</feature>
<evidence type="ECO:0000313" key="3">
    <source>
        <dbReference type="Proteomes" id="UP000178656"/>
    </source>
</evidence>
<gene>
    <name evidence="2" type="ORF">A2482_01285</name>
</gene>
<reference evidence="2 3" key="1">
    <citation type="journal article" date="2016" name="Nat. Commun.">
        <title>Thousands of microbial genomes shed light on interconnected biogeochemical processes in an aquifer system.</title>
        <authorList>
            <person name="Anantharaman K."/>
            <person name="Brown C.T."/>
            <person name="Hug L.A."/>
            <person name="Sharon I."/>
            <person name="Castelle C.J."/>
            <person name="Probst A.J."/>
            <person name="Thomas B.C."/>
            <person name="Singh A."/>
            <person name="Wilkins M.J."/>
            <person name="Karaoz U."/>
            <person name="Brodie E.L."/>
            <person name="Williams K.H."/>
            <person name="Hubbard S.S."/>
            <person name="Banfield J.F."/>
        </authorList>
    </citation>
    <scope>NUCLEOTIDE SEQUENCE [LARGE SCALE GENOMIC DNA]</scope>
</reference>
<comment type="caution">
    <text evidence="2">The sequence shown here is derived from an EMBL/GenBank/DDBJ whole genome shotgun (WGS) entry which is preliminary data.</text>
</comment>
<dbReference type="EMBL" id="MFGM01000065">
    <property type="protein sequence ID" value="OGF35018.1"/>
    <property type="molecule type" value="Genomic_DNA"/>
</dbReference>
<protein>
    <submittedName>
        <fullName evidence="2">Uncharacterized protein</fullName>
    </submittedName>
</protein>
<name>A0A1F5T7S9_9BACT</name>
<organism evidence="2 3">
    <name type="scientific">Candidatus Falkowbacteria bacterium RIFOXYC2_FULL_48_21</name>
    <dbReference type="NCBI Taxonomy" id="1798005"/>
    <lineage>
        <taxon>Bacteria</taxon>
        <taxon>Candidatus Falkowiibacteriota</taxon>
    </lineage>
</organism>
<feature type="transmembrane region" description="Helical" evidence="1">
    <location>
        <begin position="51"/>
        <end position="75"/>
    </location>
</feature>
<dbReference type="Proteomes" id="UP000178656">
    <property type="component" value="Unassembled WGS sequence"/>
</dbReference>
<keyword evidence="1" id="KW-1133">Transmembrane helix</keyword>
<feature type="transmembrane region" description="Helical" evidence="1">
    <location>
        <begin position="81"/>
        <end position="101"/>
    </location>
</feature>
<evidence type="ECO:0000313" key="2">
    <source>
        <dbReference type="EMBL" id="OGF35018.1"/>
    </source>
</evidence>
<proteinExistence type="predicted"/>
<feature type="transmembrane region" description="Helical" evidence="1">
    <location>
        <begin position="264"/>
        <end position="286"/>
    </location>
</feature>
<feature type="transmembrane region" description="Helical" evidence="1">
    <location>
        <begin position="292"/>
        <end position="320"/>
    </location>
</feature>
<keyword evidence="1" id="KW-0812">Transmembrane</keyword>
<feature type="transmembrane region" description="Helical" evidence="1">
    <location>
        <begin position="327"/>
        <end position="347"/>
    </location>
</feature>
<dbReference type="AlphaFoldDB" id="A0A1F5T7S9"/>
<keyword evidence="1" id="KW-0472">Membrane</keyword>
<evidence type="ECO:0000256" key="1">
    <source>
        <dbReference type="SAM" id="Phobius"/>
    </source>
</evidence>
<accession>A0A1F5T7S9</accession>